<keyword evidence="5" id="KW-1185">Reference proteome</keyword>
<proteinExistence type="inferred from homology"/>
<dbReference type="GO" id="GO:0001522">
    <property type="term" value="P:pseudouridine synthesis"/>
    <property type="evidence" value="ECO:0007669"/>
    <property type="project" value="InterPro"/>
</dbReference>
<dbReference type="GO" id="GO:0003723">
    <property type="term" value="F:RNA binding"/>
    <property type="evidence" value="ECO:0007669"/>
    <property type="project" value="InterPro"/>
</dbReference>
<evidence type="ECO:0000256" key="1">
    <source>
        <dbReference type="ARBA" id="ARBA00010876"/>
    </source>
</evidence>
<dbReference type="GO" id="GO:0009982">
    <property type="term" value="F:pseudouridine synthase activity"/>
    <property type="evidence" value="ECO:0007669"/>
    <property type="project" value="InterPro"/>
</dbReference>
<dbReference type="PANTHER" id="PTHR21600:SF83">
    <property type="entry name" value="PSEUDOURIDYLATE SYNTHASE RPUSD4, MITOCHONDRIAL"/>
    <property type="match status" value="1"/>
</dbReference>
<dbReference type="InterPro" id="IPR020103">
    <property type="entry name" value="PsdUridine_synth_cat_dom_sf"/>
</dbReference>
<dbReference type="Proteomes" id="UP000029736">
    <property type="component" value="Unassembled WGS sequence"/>
</dbReference>
<dbReference type="Gene3D" id="3.30.2350.10">
    <property type="entry name" value="Pseudouridine synthase"/>
    <property type="match status" value="1"/>
</dbReference>
<dbReference type="CDD" id="cd02869">
    <property type="entry name" value="PseudoU_synth_RluA_like"/>
    <property type="match status" value="1"/>
</dbReference>
<name>A0A098SA47_9BACT</name>
<dbReference type="InterPro" id="IPR050188">
    <property type="entry name" value="RluA_PseudoU_synthase"/>
</dbReference>
<keyword evidence="2" id="KW-0413">Isomerase</keyword>
<feature type="domain" description="Pseudouridine synthase RsuA/RluA-like" evidence="3">
    <location>
        <begin position="13"/>
        <end position="164"/>
    </location>
</feature>
<dbReference type="InterPro" id="IPR006224">
    <property type="entry name" value="PsdUridine_synth_RluA-like_CS"/>
</dbReference>
<dbReference type="SUPFAM" id="SSF55120">
    <property type="entry name" value="Pseudouridine synthase"/>
    <property type="match status" value="1"/>
</dbReference>
<dbReference type="EMBL" id="JPOS01000018">
    <property type="protein sequence ID" value="KGE88523.1"/>
    <property type="molecule type" value="Genomic_DNA"/>
</dbReference>
<dbReference type="Pfam" id="PF00849">
    <property type="entry name" value="PseudoU_synth_2"/>
    <property type="match status" value="1"/>
</dbReference>
<dbReference type="InterPro" id="IPR006145">
    <property type="entry name" value="PsdUridine_synth_RsuA/RluA"/>
</dbReference>
<evidence type="ECO:0000256" key="2">
    <source>
        <dbReference type="ARBA" id="ARBA00023235"/>
    </source>
</evidence>
<protein>
    <recommendedName>
        <fullName evidence="3">Pseudouridine synthase RsuA/RluA-like domain-containing protein</fullName>
    </recommendedName>
</protein>
<reference evidence="4 5" key="1">
    <citation type="journal article" date="2014" name="Int. J. Syst. Evol. Microbiol.">
        <title>Phaeodactylibacter xiamenensis gen. nov., sp. nov., a member of the family Saprospiraceae isolated from the marine alga Phaeodactylum tricornutum.</title>
        <authorList>
            <person name="Chen Z.Jr."/>
            <person name="Lei X."/>
            <person name="Lai Q."/>
            <person name="Li Y."/>
            <person name="Zhang B."/>
            <person name="Zhang J."/>
            <person name="Zhang H."/>
            <person name="Yang L."/>
            <person name="Zheng W."/>
            <person name="Tian Y."/>
            <person name="Yu Z."/>
            <person name="Xu H.Jr."/>
            <person name="Zheng T."/>
        </authorList>
    </citation>
    <scope>NUCLEOTIDE SEQUENCE [LARGE SCALE GENOMIC DNA]</scope>
    <source>
        <strain evidence="4 5">KD52</strain>
    </source>
</reference>
<evidence type="ECO:0000259" key="3">
    <source>
        <dbReference type="Pfam" id="PF00849"/>
    </source>
</evidence>
<accession>A0A098SA47</accession>
<comment type="similarity">
    <text evidence="1">Belongs to the pseudouridine synthase RluA family.</text>
</comment>
<dbReference type="STRING" id="1524460.IX84_07525"/>
<dbReference type="PANTHER" id="PTHR21600">
    <property type="entry name" value="MITOCHONDRIAL RNA PSEUDOURIDINE SYNTHASE"/>
    <property type="match status" value="1"/>
</dbReference>
<comment type="caution">
    <text evidence="4">The sequence shown here is derived from an EMBL/GenBank/DDBJ whole genome shotgun (WGS) entry which is preliminary data.</text>
</comment>
<sequence length="219" mass="25254">MLQIHIIKETKDWMVISKPAGIQVERNPFGPSVESLVYAHLEAERRNPYVGIVHRLDRVTTGVVLVAKHRSVLRKLNRQFVEKDVRKTYLAAVSQPPPSEQGTLHHWLEKDRAAKRAIVHKEPIGKARECLLNYKVLTTTSDNRTLLELEPLTGRYHQIRAQLAFEGCPVAGDVHYGAAQPYQDHHIMLHAWKLEFFDERKKDRRLVEAPLPEWAEALK</sequence>
<evidence type="ECO:0000313" key="4">
    <source>
        <dbReference type="EMBL" id="KGE88523.1"/>
    </source>
</evidence>
<organism evidence="4 5">
    <name type="scientific">Phaeodactylibacter xiamenensis</name>
    <dbReference type="NCBI Taxonomy" id="1524460"/>
    <lineage>
        <taxon>Bacteria</taxon>
        <taxon>Pseudomonadati</taxon>
        <taxon>Bacteroidota</taxon>
        <taxon>Saprospiria</taxon>
        <taxon>Saprospirales</taxon>
        <taxon>Haliscomenobacteraceae</taxon>
        <taxon>Phaeodactylibacter</taxon>
    </lineage>
</organism>
<dbReference type="GO" id="GO:0006396">
    <property type="term" value="P:RNA processing"/>
    <property type="evidence" value="ECO:0007669"/>
    <property type="project" value="UniProtKB-ARBA"/>
</dbReference>
<dbReference type="AlphaFoldDB" id="A0A098SA47"/>
<dbReference type="PROSITE" id="PS01129">
    <property type="entry name" value="PSI_RLU"/>
    <property type="match status" value="1"/>
</dbReference>
<gene>
    <name evidence="4" type="ORF">IX84_07525</name>
</gene>
<dbReference type="GO" id="GO:0140098">
    <property type="term" value="F:catalytic activity, acting on RNA"/>
    <property type="evidence" value="ECO:0007669"/>
    <property type="project" value="UniProtKB-ARBA"/>
</dbReference>
<evidence type="ECO:0000313" key="5">
    <source>
        <dbReference type="Proteomes" id="UP000029736"/>
    </source>
</evidence>